<dbReference type="PANTHER" id="PTHR16019:SF5">
    <property type="entry name" value="BSD DOMAIN-CONTAINING PROTEIN 1"/>
    <property type="match status" value="1"/>
</dbReference>
<dbReference type="SUPFAM" id="SSF140383">
    <property type="entry name" value="BSD domain-like"/>
    <property type="match status" value="1"/>
</dbReference>
<feature type="compositionally biased region" description="Acidic residues" evidence="1">
    <location>
        <begin position="403"/>
        <end position="419"/>
    </location>
</feature>
<sequence length="465" mass="51400">MNFLKSSFFSDFKLQDILAVPRDDLPCTSQGSETLNTSAKVVACLRDEENDRELHSDLVGSSERDGVISTDVEGMTDSRSSTSILSKSDQAEESTGLWSLGSLVKSLTLKSEGIIHAYRKDLEEFGIELKKETQMIAEVAAHAVKDLPMSLETGAFMAQEGIESVGQVVEELSSSVWRGTADLIAQGKEAVLRIEEERASGGGATSSPSSLSRYSSASVPIAGGKYSWFEAQVEAMQHDSSTYCDEPSDIVDYTSWKASFDLSQKKEYIETLLKENVFLQGLLLRFVPAVVSEDVFWTRYFYRLHKLQQMEEARADLVKRANALEEEDLTWDIEEEFEEGVGSTEPPSQKDGSEDMLPSQKLVEGSQGGSERLEPSKSKLGLPNQGQVSEGSGSKGNSKPSTEDEDDVGWDVPEDEESSSNDGKRSSMSDTSWEVPDVPRDEIRKRLAVQEDEEDLSWDIEDETK</sequence>
<dbReference type="PROSITE" id="PS50858">
    <property type="entry name" value="BSD"/>
    <property type="match status" value="1"/>
</dbReference>
<dbReference type="Gene3D" id="1.10.3970.10">
    <property type="entry name" value="BSD domain"/>
    <property type="match status" value="1"/>
</dbReference>
<evidence type="ECO:0000259" key="2">
    <source>
        <dbReference type="PROSITE" id="PS50858"/>
    </source>
</evidence>
<keyword evidence="4" id="KW-1185">Reference proteome</keyword>
<dbReference type="OMA" id="GAMESIY"/>
<evidence type="ECO:0000256" key="1">
    <source>
        <dbReference type="SAM" id="MobiDB-lite"/>
    </source>
</evidence>
<proteinExistence type="predicted"/>
<evidence type="ECO:0000313" key="4">
    <source>
        <dbReference type="Proteomes" id="UP000825935"/>
    </source>
</evidence>
<dbReference type="PANTHER" id="PTHR16019">
    <property type="entry name" value="SYNAPSE-ASSOCIATED PROTEIN"/>
    <property type="match status" value="1"/>
</dbReference>
<reference evidence="3" key="1">
    <citation type="submission" date="2021-08" db="EMBL/GenBank/DDBJ databases">
        <title>WGS assembly of Ceratopteris richardii.</title>
        <authorList>
            <person name="Marchant D.B."/>
            <person name="Chen G."/>
            <person name="Jenkins J."/>
            <person name="Shu S."/>
            <person name="Leebens-Mack J."/>
            <person name="Grimwood J."/>
            <person name="Schmutz J."/>
            <person name="Soltis P."/>
            <person name="Soltis D."/>
            <person name="Chen Z.-H."/>
        </authorList>
    </citation>
    <scope>NUCLEOTIDE SEQUENCE</scope>
    <source>
        <strain evidence="3">Whitten #5841</strain>
        <tissue evidence="3">Leaf</tissue>
    </source>
</reference>
<feature type="region of interest" description="Disordered" evidence="1">
    <location>
        <begin position="329"/>
        <end position="465"/>
    </location>
</feature>
<dbReference type="OrthoDB" id="73788at2759"/>
<feature type="domain" description="BSD" evidence="2">
    <location>
        <begin position="256"/>
        <end position="308"/>
    </location>
</feature>
<protein>
    <recommendedName>
        <fullName evidence="2">BSD domain-containing protein</fullName>
    </recommendedName>
</protein>
<comment type="caution">
    <text evidence="3">The sequence shown here is derived from an EMBL/GenBank/DDBJ whole genome shotgun (WGS) entry which is preliminary data.</text>
</comment>
<feature type="compositionally biased region" description="Acidic residues" evidence="1">
    <location>
        <begin position="450"/>
        <end position="465"/>
    </location>
</feature>
<feature type="compositionally biased region" description="Basic and acidic residues" evidence="1">
    <location>
        <begin position="437"/>
        <end position="449"/>
    </location>
</feature>
<dbReference type="Pfam" id="PF03909">
    <property type="entry name" value="BSD"/>
    <property type="match status" value="1"/>
</dbReference>
<dbReference type="Proteomes" id="UP000825935">
    <property type="component" value="Chromosome 1"/>
</dbReference>
<dbReference type="InterPro" id="IPR051494">
    <property type="entry name" value="BSD_domain-containing"/>
</dbReference>
<evidence type="ECO:0000313" key="3">
    <source>
        <dbReference type="EMBL" id="KAH7445842.1"/>
    </source>
</evidence>
<dbReference type="InterPro" id="IPR035925">
    <property type="entry name" value="BSD_dom_sf"/>
</dbReference>
<dbReference type="GO" id="GO:0005737">
    <property type="term" value="C:cytoplasm"/>
    <property type="evidence" value="ECO:0007669"/>
    <property type="project" value="TreeGrafter"/>
</dbReference>
<dbReference type="AlphaFoldDB" id="A0A8T2VEQ9"/>
<gene>
    <name evidence="3" type="ORF">KP509_01G026300</name>
</gene>
<accession>A0A8T2VEQ9</accession>
<dbReference type="InterPro" id="IPR005607">
    <property type="entry name" value="BSD_dom"/>
</dbReference>
<feature type="compositionally biased region" description="Acidic residues" evidence="1">
    <location>
        <begin position="329"/>
        <end position="339"/>
    </location>
</feature>
<name>A0A8T2VEQ9_CERRI</name>
<organism evidence="3 4">
    <name type="scientific">Ceratopteris richardii</name>
    <name type="common">Triangle waterfern</name>
    <dbReference type="NCBI Taxonomy" id="49495"/>
    <lineage>
        <taxon>Eukaryota</taxon>
        <taxon>Viridiplantae</taxon>
        <taxon>Streptophyta</taxon>
        <taxon>Embryophyta</taxon>
        <taxon>Tracheophyta</taxon>
        <taxon>Polypodiopsida</taxon>
        <taxon>Polypodiidae</taxon>
        <taxon>Polypodiales</taxon>
        <taxon>Pteridineae</taxon>
        <taxon>Pteridaceae</taxon>
        <taxon>Parkerioideae</taxon>
        <taxon>Ceratopteris</taxon>
    </lineage>
</organism>
<dbReference type="SMART" id="SM00751">
    <property type="entry name" value="BSD"/>
    <property type="match status" value="1"/>
</dbReference>
<dbReference type="EMBL" id="CM035406">
    <property type="protein sequence ID" value="KAH7445842.1"/>
    <property type="molecule type" value="Genomic_DNA"/>
</dbReference>
<feature type="compositionally biased region" description="Polar residues" evidence="1">
    <location>
        <begin position="384"/>
        <end position="400"/>
    </location>
</feature>